<dbReference type="AlphaFoldDB" id="A0A5M8P244"/>
<dbReference type="Proteomes" id="UP000324575">
    <property type="component" value="Unassembled WGS sequence"/>
</dbReference>
<proteinExistence type="predicted"/>
<sequence>MERLILGVLLLFVGSNSFFACKKEDSISVELSRVVINNYKIDSMINTVICDNNDYLKQDDCFLLLGLIKNDNDTNYINIVVYEKKKFAITCPENDYPLFGYFEFNNQTFLVVGEFFIDETLLLNEKKIFTFKCRDNWETWDKPHPSPPPSMYNPPNYFFVYE</sequence>
<organism evidence="1 2">
    <name type="scientific">Candidatus Ordinivivax streblomastigis</name>
    <dbReference type="NCBI Taxonomy" id="2540710"/>
    <lineage>
        <taxon>Bacteria</taxon>
        <taxon>Pseudomonadati</taxon>
        <taxon>Bacteroidota</taxon>
        <taxon>Bacteroidia</taxon>
        <taxon>Bacteroidales</taxon>
        <taxon>Candidatus Ordinivivax</taxon>
    </lineage>
</organism>
<evidence type="ECO:0008006" key="3">
    <source>
        <dbReference type="Google" id="ProtNLM"/>
    </source>
</evidence>
<evidence type="ECO:0000313" key="1">
    <source>
        <dbReference type="EMBL" id="KAA6302464.1"/>
    </source>
</evidence>
<dbReference type="EMBL" id="SNRX01000007">
    <property type="protein sequence ID" value="KAA6302464.1"/>
    <property type="molecule type" value="Genomic_DNA"/>
</dbReference>
<name>A0A5M8P244_9BACT</name>
<accession>A0A5M8P244</accession>
<reference evidence="1 2" key="1">
    <citation type="submission" date="2019-03" db="EMBL/GenBank/DDBJ databases">
        <title>Single cell metagenomics reveals metabolic interactions within the superorganism composed of flagellate Streblomastix strix and complex community of Bacteroidetes bacteria on its surface.</title>
        <authorList>
            <person name="Treitli S.C."/>
            <person name="Kolisko M."/>
            <person name="Husnik F."/>
            <person name="Keeling P."/>
            <person name="Hampl V."/>
        </authorList>
    </citation>
    <scope>NUCLEOTIDE SEQUENCE [LARGE SCALE GENOMIC DNA]</scope>
    <source>
        <strain evidence="1">St1</strain>
    </source>
</reference>
<comment type="caution">
    <text evidence="1">The sequence shown here is derived from an EMBL/GenBank/DDBJ whole genome shotgun (WGS) entry which is preliminary data.</text>
</comment>
<gene>
    <name evidence="1" type="ORF">EZS26_001296</name>
</gene>
<evidence type="ECO:0000313" key="2">
    <source>
        <dbReference type="Proteomes" id="UP000324575"/>
    </source>
</evidence>
<dbReference type="PROSITE" id="PS51257">
    <property type="entry name" value="PROKAR_LIPOPROTEIN"/>
    <property type="match status" value="1"/>
</dbReference>
<protein>
    <recommendedName>
        <fullName evidence="3">Lipoprotein</fullName>
    </recommendedName>
</protein>